<gene>
    <name evidence="1" type="ORF">H7B90_31520</name>
</gene>
<organism evidence="1 2">
    <name type="scientific">Cohnella xylanilytica</name>
    <dbReference type="NCBI Taxonomy" id="557555"/>
    <lineage>
        <taxon>Bacteria</taxon>
        <taxon>Bacillati</taxon>
        <taxon>Bacillota</taxon>
        <taxon>Bacilli</taxon>
        <taxon>Bacillales</taxon>
        <taxon>Paenibacillaceae</taxon>
        <taxon>Cohnella</taxon>
    </lineage>
</organism>
<accession>A0A841U7T7</accession>
<protein>
    <recommendedName>
        <fullName evidence="3">Lipoprotein</fullName>
    </recommendedName>
</protein>
<evidence type="ECO:0000313" key="2">
    <source>
        <dbReference type="Proteomes" id="UP000553776"/>
    </source>
</evidence>
<proteinExistence type="predicted"/>
<name>A0A841U7T7_9BACL</name>
<dbReference type="PROSITE" id="PS51257">
    <property type="entry name" value="PROKAR_LIPOPROTEIN"/>
    <property type="match status" value="1"/>
</dbReference>
<reference evidence="1 2" key="1">
    <citation type="submission" date="2020-08" db="EMBL/GenBank/DDBJ databases">
        <title>Cohnella phylogeny.</title>
        <authorList>
            <person name="Dunlap C."/>
        </authorList>
    </citation>
    <scope>NUCLEOTIDE SEQUENCE [LARGE SCALE GENOMIC DNA]</scope>
    <source>
        <strain evidence="1 2">DSM 25239</strain>
    </source>
</reference>
<dbReference type="AlphaFoldDB" id="A0A841U7T7"/>
<dbReference type="Proteomes" id="UP000553776">
    <property type="component" value="Unassembled WGS sequence"/>
</dbReference>
<comment type="caution">
    <text evidence="1">The sequence shown here is derived from an EMBL/GenBank/DDBJ whole genome shotgun (WGS) entry which is preliminary data.</text>
</comment>
<keyword evidence="2" id="KW-1185">Reference proteome</keyword>
<sequence>MSRIRGIVAATALIALLMSSGCGRVGFLSDGAPDPSALSSRMFQEPMPSVLEKLGYRVFSSFADGDSVHLELNRIGDHRSPFGDEEKRKIRDAIYGHIGYEFPLEIEGRVLGDVPETTGRITAIDGDRLLIVDSERRIGMDKRPDAAWYSFGGSDARLRMKDSGEAVSLSDLKIGYTVEAWSEGLMLSSYPGQTSGLELNIVSADVGGPDLKGTVKKLHWNESDADDRYLEVGGQRIRLMKFTQYLVDGQMSSAEKLREGDLVELRFIGYSIMPNEQAATQVVVRHGTDRG</sequence>
<dbReference type="EMBL" id="JACJVR010000149">
    <property type="protein sequence ID" value="MBB6695929.1"/>
    <property type="molecule type" value="Genomic_DNA"/>
</dbReference>
<dbReference type="RefSeq" id="WP_185139877.1">
    <property type="nucleotide sequence ID" value="NZ_JACJVR010000149.1"/>
</dbReference>
<evidence type="ECO:0000313" key="1">
    <source>
        <dbReference type="EMBL" id="MBB6695929.1"/>
    </source>
</evidence>
<evidence type="ECO:0008006" key="3">
    <source>
        <dbReference type="Google" id="ProtNLM"/>
    </source>
</evidence>